<comment type="caution">
    <text evidence="8">The sequence shown here is derived from an EMBL/GenBank/DDBJ whole genome shotgun (WGS) entry which is preliminary data.</text>
</comment>
<dbReference type="InterPro" id="IPR018305">
    <property type="entry name" value="Ribosomal_m50"/>
</dbReference>
<evidence type="ECO:0000256" key="2">
    <source>
        <dbReference type="ARBA" id="ARBA00008860"/>
    </source>
</evidence>
<dbReference type="GO" id="GO:0005840">
    <property type="term" value="C:ribosome"/>
    <property type="evidence" value="ECO:0007669"/>
    <property type="project" value="UniProtKB-KW"/>
</dbReference>
<dbReference type="GO" id="GO:1990904">
    <property type="term" value="C:ribonucleoprotein complex"/>
    <property type="evidence" value="ECO:0007669"/>
    <property type="project" value="UniProtKB-KW"/>
</dbReference>
<comment type="similarity">
    <text evidence="2">Belongs to the mitochondrion-specific ribosomal protein mL50 family.</text>
</comment>
<name>A0A4S8UZP6_AURPU</name>
<keyword evidence="4" id="KW-0496">Mitochondrion</keyword>
<evidence type="ECO:0000313" key="8">
    <source>
        <dbReference type="EMBL" id="THW04165.1"/>
    </source>
</evidence>
<evidence type="ECO:0000256" key="1">
    <source>
        <dbReference type="ARBA" id="ARBA00004173"/>
    </source>
</evidence>
<dbReference type="AlphaFoldDB" id="A0A4S8UZP6"/>
<accession>A0A4S8UZP6</accession>
<reference evidence="8 9" key="1">
    <citation type="submission" date="2018-10" db="EMBL/GenBank/DDBJ databases">
        <title>Fifty Aureobasidium pullulans genomes reveal a recombining polyextremotolerant generalist.</title>
        <authorList>
            <person name="Gostincar C."/>
            <person name="Turk M."/>
            <person name="Zajc J."/>
            <person name="Gunde-Cimerman N."/>
        </authorList>
    </citation>
    <scope>NUCLEOTIDE SEQUENCE [LARGE SCALE GENOMIC DNA]</scope>
    <source>
        <strain evidence="8 9">EXF-11318</strain>
    </source>
</reference>
<evidence type="ECO:0000256" key="4">
    <source>
        <dbReference type="ARBA" id="ARBA00023128"/>
    </source>
</evidence>
<keyword evidence="3" id="KW-0689">Ribosomal protein</keyword>
<organism evidence="8 9">
    <name type="scientific">Aureobasidium pullulans</name>
    <name type="common">Black yeast</name>
    <name type="synonym">Pullularia pullulans</name>
    <dbReference type="NCBI Taxonomy" id="5580"/>
    <lineage>
        <taxon>Eukaryota</taxon>
        <taxon>Fungi</taxon>
        <taxon>Dikarya</taxon>
        <taxon>Ascomycota</taxon>
        <taxon>Pezizomycotina</taxon>
        <taxon>Dothideomycetes</taxon>
        <taxon>Dothideomycetidae</taxon>
        <taxon>Dothideales</taxon>
        <taxon>Saccotheciaceae</taxon>
        <taxon>Aureobasidium</taxon>
    </lineage>
</organism>
<feature type="region of interest" description="Disordered" evidence="7">
    <location>
        <begin position="64"/>
        <end position="84"/>
    </location>
</feature>
<dbReference type="GO" id="GO:0005739">
    <property type="term" value="C:mitochondrion"/>
    <property type="evidence" value="ECO:0007669"/>
    <property type="project" value="UniProtKB-SubCell"/>
</dbReference>
<sequence>MSRISTFGRAVSQLATPSTSSSTCRSCQLRISAASQQRQLQTSAARPAFVDRFKSVFRGKKEEKSTDVTTASATEALDPSDRQPEFPGWYLPKENIPEGWAKTPQDDSAYVVATEGKDLEHVGSEKWLELQFDDKPNYKGWSKVKKANGLSPRDAGARVIEAAKKAGLGEARLQQLEQEGLAFEVNDVQTNFFLQLTKNLRTATNMQIPDIIMHRATTLKDFQQAILSKPKPKKLSKDLLANSELMANPNLQVRGRRQTPIHRERAVGRWKVIEEELVNRGLPVFGHGIKADRGISRDDQAA</sequence>
<evidence type="ECO:0000256" key="5">
    <source>
        <dbReference type="ARBA" id="ARBA00023274"/>
    </source>
</evidence>
<protein>
    <recommendedName>
        <fullName evidence="6">Large ribosomal subunit protein mL50</fullName>
    </recommendedName>
</protein>
<dbReference type="Proteomes" id="UP000308014">
    <property type="component" value="Unassembled WGS sequence"/>
</dbReference>
<evidence type="ECO:0000256" key="3">
    <source>
        <dbReference type="ARBA" id="ARBA00022980"/>
    </source>
</evidence>
<evidence type="ECO:0000256" key="7">
    <source>
        <dbReference type="SAM" id="MobiDB-lite"/>
    </source>
</evidence>
<dbReference type="EMBL" id="QZAJ01001010">
    <property type="protein sequence ID" value="THW04165.1"/>
    <property type="molecule type" value="Genomic_DNA"/>
</dbReference>
<gene>
    <name evidence="8" type="ORF">D6D24_10604</name>
</gene>
<proteinExistence type="inferred from homology"/>
<evidence type="ECO:0000313" key="9">
    <source>
        <dbReference type="Proteomes" id="UP000308014"/>
    </source>
</evidence>
<evidence type="ECO:0000256" key="6">
    <source>
        <dbReference type="ARBA" id="ARBA00035183"/>
    </source>
</evidence>
<keyword evidence="5" id="KW-0687">Ribonucleoprotein</keyword>
<dbReference type="Pfam" id="PF10501">
    <property type="entry name" value="Ribosomal_L50"/>
    <property type="match status" value="1"/>
</dbReference>
<comment type="subcellular location">
    <subcellularLocation>
        <location evidence="1">Mitochondrion</location>
    </subcellularLocation>
</comment>